<keyword evidence="2" id="KW-1185">Reference proteome</keyword>
<dbReference type="RefSeq" id="WP_157025003.1">
    <property type="nucleotide sequence ID" value="NZ_WQMS01000001.1"/>
</dbReference>
<dbReference type="InterPro" id="IPR003673">
    <property type="entry name" value="CoA-Trfase_fam_III"/>
</dbReference>
<organism evidence="1 2">
    <name type="scientific">Sphingomonas horti</name>
    <dbReference type="NCBI Taxonomy" id="2682842"/>
    <lineage>
        <taxon>Bacteria</taxon>
        <taxon>Pseudomonadati</taxon>
        <taxon>Pseudomonadota</taxon>
        <taxon>Alphaproteobacteria</taxon>
        <taxon>Sphingomonadales</taxon>
        <taxon>Sphingomonadaceae</taxon>
        <taxon>Sphingomonas</taxon>
    </lineage>
</organism>
<dbReference type="InterPro" id="IPR044855">
    <property type="entry name" value="CoA-Trfase_III_dom3_sf"/>
</dbReference>
<dbReference type="InterPro" id="IPR023606">
    <property type="entry name" value="CoA-Trfase_III_dom_1_sf"/>
</dbReference>
<dbReference type="GO" id="GO:0003824">
    <property type="term" value="F:catalytic activity"/>
    <property type="evidence" value="ECO:0007669"/>
    <property type="project" value="InterPro"/>
</dbReference>
<gene>
    <name evidence="1" type="ORF">GON01_00430</name>
</gene>
<dbReference type="InterPro" id="IPR050509">
    <property type="entry name" value="CoA-transferase_III"/>
</dbReference>
<dbReference type="Pfam" id="PF02515">
    <property type="entry name" value="CoA_transf_3"/>
    <property type="match status" value="1"/>
</dbReference>
<sequence length="399" mass="41960">MYPLLSGLSVVEASSFVAAPTAGLYLAQMGAEVIRVDQIGGGPDFRRWPQAPNGASLYWENLNRAKKSVALDLGRAEGRELLQGLAAATGQLLTNFPADGFLAHDRLAERRADLVTVRVMGTGDGGPALDYTVNAAIGLPWLTGPAALGDEPVNHVLPAWDLLTGAYAAFAMLAAIRNRDTTGRGGEVRVPLQDVATGSIANLGMIAEVTATGANRPRLGNAVFGAFGRDFVTADGKRLMLMAITPRQWSGLVAVLNIGSRIAEIEAERGVSFARDEGLRFEHREALFPLVERAVAARSADELLPELERHGCCYGAYRTTLEAAQEPALVAANPIFGLAANPSGLAYPAAGAFATIPDQPREPPRPAPTLGADTDAVLGDRLGLSSAELGRLHDQGVIA</sequence>
<protein>
    <submittedName>
        <fullName evidence="1">Carnitine dehydratase</fullName>
    </submittedName>
</protein>
<comment type="caution">
    <text evidence="1">The sequence shown here is derived from an EMBL/GenBank/DDBJ whole genome shotgun (WGS) entry which is preliminary data.</text>
</comment>
<dbReference type="Proteomes" id="UP000441389">
    <property type="component" value="Unassembled WGS sequence"/>
</dbReference>
<dbReference type="SUPFAM" id="SSF89796">
    <property type="entry name" value="CoA-transferase family III (CaiB/BaiF)"/>
    <property type="match status" value="1"/>
</dbReference>
<dbReference type="PANTHER" id="PTHR48228">
    <property type="entry name" value="SUCCINYL-COA--D-CITRAMALATE COA-TRANSFERASE"/>
    <property type="match status" value="1"/>
</dbReference>
<dbReference type="Gene3D" id="3.30.1540.10">
    <property type="entry name" value="formyl-coa transferase, domain 3"/>
    <property type="match status" value="1"/>
</dbReference>
<dbReference type="Gene3D" id="3.40.50.10540">
    <property type="entry name" value="Crotonobetainyl-coa:carnitine coa-transferase, domain 1"/>
    <property type="match status" value="1"/>
</dbReference>
<name>A0A6I4IWG0_9SPHN</name>
<accession>A0A6I4IWG0</accession>
<proteinExistence type="predicted"/>
<dbReference type="AlphaFoldDB" id="A0A6I4IWG0"/>
<evidence type="ECO:0000313" key="1">
    <source>
        <dbReference type="EMBL" id="MVO76406.1"/>
    </source>
</evidence>
<reference evidence="1 2" key="1">
    <citation type="submission" date="2019-12" db="EMBL/GenBank/DDBJ databases">
        <authorList>
            <person name="Huq M.A."/>
        </authorList>
    </citation>
    <scope>NUCLEOTIDE SEQUENCE [LARGE SCALE GENOMIC DNA]</scope>
    <source>
        <strain evidence="1 2">MAH-20</strain>
    </source>
</reference>
<dbReference type="EMBL" id="WQMS01000001">
    <property type="protein sequence ID" value="MVO76406.1"/>
    <property type="molecule type" value="Genomic_DNA"/>
</dbReference>
<dbReference type="PANTHER" id="PTHR48228:SF5">
    <property type="entry name" value="ALPHA-METHYLACYL-COA RACEMASE"/>
    <property type="match status" value="1"/>
</dbReference>
<evidence type="ECO:0000313" key="2">
    <source>
        <dbReference type="Proteomes" id="UP000441389"/>
    </source>
</evidence>